<accession>A0A4Q7J4Y3</accession>
<dbReference type="Proteomes" id="UP000292003">
    <property type="component" value="Unassembled WGS sequence"/>
</dbReference>
<feature type="transmembrane region" description="Helical" evidence="2">
    <location>
        <begin position="212"/>
        <end position="230"/>
    </location>
</feature>
<evidence type="ECO:0000256" key="2">
    <source>
        <dbReference type="SAM" id="Phobius"/>
    </source>
</evidence>
<keyword evidence="2" id="KW-0812">Transmembrane</keyword>
<feature type="transmembrane region" description="Helical" evidence="2">
    <location>
        <begin position="83"/>
        <end position="104"/>
    </location>
</feature>
<comment type="caution">
    <text evidence="4">The sequence shown here is derived from an EMBL/GenBank/DDBJ whole genome shotgun (WGS) entry which is preliminary data.</text>
</comment>
<evidence type="ECO:0000259" key="3">
    <source>
        <dbReference type="Pfam" id="PF14219"/>
    </source>
</evidence>
<evidence type="ECO:0000256" key="1">
    <source>
        <dbReference type="SAM" id="MobiDB-lite"/>
    </source>
</evidence>
<dbReference type="Pfam" id="PF14219">
    <property type="entry name" value="DUF4328"/>
    <property type="match status" value="1"/>
</dbReference>
<keyword evidence="5" id="KW-1185">Reference proteome</keyword>
<reference evidence="4 5" key="1">
    <citation type="submission" date="2019-02" db="EMBL/GenBank/DDBJ databases">
        <title>Draft genome sequence of Amycolatopsis sp. 8-3EHSu isolated from roots of Suaeda maritima.</title>
        <authorList>
            <person name="Duangmal K."/>
            <person name="Chantavorakit T."/>
        </authorList>
    </citation>
    <scope>NUCLEOTIDE SEQUENCE [LARGE SCALE GENOMIC DNA]</scope>
    <source>
        <strain evidence="4 5">8-3EHSu</strain>
    </source>
</reference>
<evidence type="ECO:0000313" key="5">
    <source>
        <dbReference type="Proteomes" id="UP000292003"/>
    </source>
</evidence>
<evidence type="ECO:0000313" key="4">
    <source>
        <dbReference type="EMBL" id="RZQ62119.1"/>
    </source>
</evidence>
<feature type="domain" description="DUF4328" evidence="3">
    <location>
        <begin position="111"/>
        <end position="268"/>
    </location>
</feature>
<feature type="transmembrane region" description="Helical" evidence="2">
    <location>
        <begin position="242"/>
        <end position="264"/>
    </location>
</feature>
<dbReference type="EMBL" id="SFCC01000010">
    <property type="protein sequence ID" value="RZQ62119.1"/>
    <property type="molecule type" value="Genomic_DNA"/>
</dbReference>
<feature type="transmembrane region" description="Helical" evidence="2">
    <location>
        <begin position="124"/>
        <end position="149"/>
    </location>
</feature>
<dbReference type="AlphaFoldDB" id="A0A4Q7J4Y3"/>
<sequence length="305" mass="32899">MRPAQPQQWRPRVRWVATPPPGVGPRRVRRAPERYTGPPAYPVPPRWGFPNLIWRLPTTVPGTPSSRPAPLQRLRPLAHASQVLLWMVFGLALIAAGGELWRYILLLRSRSSALEVGVVDASDALVVTGGVLTLVLAVVAATATLWWLLVARAAAADESGQAQPRSAWQAVVAVLLPGPNLVLAGSVVSELEHAVLHRDRDERPKPSRLVRCWWAAWVANGVLLVVSVVWRLRSGVQAQADSVVLTAVNDLAAAALALLTVLVVRRVTDLLEPANPARLAGMRVLKVADAPAPALRPARPATAPR</sequence>
<feature type="region of interest" description="Disordered" evidence="1">
    <location>
        <begin position="1"/>
        <end position="31"/>
    </location>
</feature>
<dbReference type="OrthoDB" id="3689403at2"/>
<gene>
    <name evidence="4" type="ORF">EWH70_21295</name>
</gene>
<dbReference type="RefSeq" id="WP_130477212.1">
    <property type="nucleotide sequence ID" value="NZ_SFCC01000010.1"/>
</dbReference>
<dbReference type="InterPro" id="IPR025565">
    <property type="entry name" value="DUF4328"/>
</dbReference>
<organism evidence="4 5">
    <name type="scientific">Amycolatopsis suaedae</name>
    <dbReference type="NCBI Taxonomy" id="2510978"/>
    <lineage>
        <taxon>Bacteria</taxon>
        <taxon>Bacillati</taxon>
        <taxon>Actinomycetota</taxon>
        <taxon>Actinomycetes</taxon>
        <taxon>Pseudonocardiales</taxon>
        <taxon>Pseudonocardiaceae</taxon>
        <taxon>Amycolatopsis</taxon>
    </lineage>
</organism>
<keyword evidence="2" id="KW-0472">Membrane</keyword>
<name>A0A4Q7J4Y3_9PSEU</name>
<proteinExistence type="predicted"/>
<keyword evidence="2" id="KW-1133">Transmembrane helix</keyword>
<protein>
    <submittedName>
        <fullName evidence="4">DUF4328 domain-containing protein</fullName>
    </submittedName>
</protein>